<keyword evidence="3" id="KW-0812">Transmembrane</keyword>
<evidence type="ECO:0000256" key="2">
    <source>
        <dbReference type="ARBA" id="ARBA00008034"/>
    </source>
</evidence>
<dbReference type="PANTHER" id="PTHR30477:SF18">
    <property type="entry name" value="METAL TRANSPORT SYSTEM MEMBRANE PROTEIN CT_417-RELATED"/>
    <property type="match status" value="1"/>
</dbReference>
<dbReference type="InterPro" id="IPR037294">
    <property type="entry name" value="ABC_BtuC-like"/>
</dbReference>
<evidence type="ECO:0000256" key="1">
    <source>
        <dbReference type="ARBA" id="ARBA00004141"/>
    </source>
</evidence>
<gene>
    <name evidence="6" type="ORF">CTOB1V02_LOCUS10355</name>
</gene>
<reference evidence="6" key="1">
    <citation type="submission" date="2020-11" db="EMBL/GenBank/DDBJ databases">
        <authorList>
            <person name="Tran Van P."/>
        </authorList>
    </citation>
    <scope>NUCLEOTIDE SEQUENCE</scope>
</reference>
<dbReference type="InterPro" id="IPR001626">
    <property type="entry name" value="ABC_TroCD"/>
</dbReference>
<dbReference type="AlphaFoldDB" id="A0A7R8ZPQ3"/>
<accession>A0A7R8ZPQ3</accession>
<organism evidence="6">
    <name type="scientific">Cyprideis torosa</name>
    <dbReference type="NCBI Taxonomy" id="163714"/>
    <lineage>
        <taxon>Eukaryota</taxon>
        <taxon>Metazoa</taxon>
        <taxon>Ecdysozoa</taxon>
        <taxon>Arthropoda</taxon>
        <taxon>Crustacea</taxon>
        <taxon>Oligostraca</taxon>
        <taxon>Ostracoda</taxon>
        <taxon>Podocopa</taxon>
        <taxon>Podocopida</taxon>
        <taxon>Cytherocopina</taxon>
        <taxon>Cytheroidea</taxon>
        <taxon>Cytherideidae</taxon>
        <taxon>Cyprideis</taxon>
    </lineage>
</organism>
<evidence type="ECO:0000313" key="6">
    <source>
        <dbReference type="EMBL" id="CAD7232520.1"/>
    </source>
</evidence>
<name>A0A7R8ZPQ3_9CRUS</name>
<dbReference type="GO" id="GO:0043190">
    <property type="term" value="C:ATP-binding cassette (ABC) transporter complex"/>
    <property type="evidence" value="ECO:0007669"/>
    <property type="project" value="InterPro"/>
</dbReference>
<dbReference type="EMBL" id="OB664756">
    <property type="protein sequence ID" value="CAD7232520.1"/>
    <property type="molecule type" value="Genomic_DNA"/>
</dbReference>
<dbReference type="CDD" id="cd06550">
    <property type="entry name" value="TM_ABC_iron-siderophores_like"/>
    <property type="match status" value="1"/>
</dbReference>
<evidence type="ECO:0000256" key="4">
    <source>
        <dbReference type="ARBA" id="ARBA00022989"/>
    </source>
</evidence>
<keyword evidence="5" id="KW-0472">Membrane</keyword>
<dbReference type="OrthoDB" id="6414318at2759"/>
<evidence type="ECO:0000256" key="5">
    <source>
        <dbReference type="ARBA" id="ARBA00023136"/>
    </source>
</evidence>
<dbReference type="Pfam" id="PF00950">
    <property type="entry name" value="ABC-3"/>
    <property type="match status" value="1"/>
</dbReference>
<dbReference type="PANTHER" id="PTHR30477">
    <property type="entry name" value="ABC-TRANSPORTER METAL-BINDING PROTEIN"/>
    <property type="match status" value="1"/>
</dbReference>
<keyword evidence="4" id="KW-1133">Transmembrane helix</keyword>
<protein>
    <submittedName>
        <fullName evidence="6">Uncharacterized protein</fullName>
    </submittedName>
</protein>
<evidence type="ECO:0000256" key="3">
    <source>
        <dbReference type="ARBA" id="ARBA00022692"/>
    </source>
</evidence>
<dbReference type="GO" id="GO:0055085">
    <property type="term" value="P:transmembrane transport"/>
    <property type="evidence" value="ECO:0007669"/>
    <property type="project" value="InterPro"/>
</dbReference>
<dbReference type="SUPFAM" id="SSF81345">
    <property type="entry name" value="ABC transporter involved in vitamin B12 uptake, BtuC"/>
    <property type="match status" value="1"/>
</dbReference>
<dbReference type="Gene3D" id="1.10.3470.10">
    <property type="entry name" value="ABC transporter involved in vitamin B12 uptake, BtuC"/>
    <property type="match status" value="1"/>
</dbReference>
<comment type="subcellular location">
    <subcellularLocation>
        <location evidence="1">Membrane</location>
        <topology evidence="1">Multi-pass membrane protein</topology>
    </subcellularLocation>
</comment>
<comment type="similarity">
    <text evidence="2">Belongs to the ABC-3 integral membrane protein family.</text>
</comment>
<feature type="non-terminal residue" evidence="6">
    <location>
        <position position="1"/>
    </location>
</feature>
<dbReference type="InterPro" id="IPR001640">
    <property type="entry name" value="Lgt"/>
</dbReference>
<dbReference type="NCBIfam" id="TIGR00544">
    <property type="entry name" value="lgt"/>
    <property type="match status" value="1"/>
</dbReference>
<sequence>MFEILQYDFMINAILASILASVACGIIGTYIVIKRLVFLSGGIAHSAYGGIGLGYLLSFNPIFGAVGSSILGAIFVSKMRKNKSENEDTLIGIIWAFGMALGVLFIGLAPGYAPDLMSYLFGNILTVSKTEILLMAATDLVIILTVALFYKQFQAITFDEEYSKTAGLNVDLFYLILFVLIAVTIVLLIKLVGIILVVALLTIPAAIIGFQIMTKIFKDENKSQDDLNDLLWYTLIGTVVGARLGHCLFYNPEYYLANPLEIFMTWKGGLASHGAAIGIVYAIYLYSKKKKGQSFLWVMDRVVITVALAGFFIRTGNLMNSEIIGKVTDVPWAFKFVNAYVSDPMLPRHPAQLYEALSYLSIFIILFAIYKKSYKIIKEGIIYGLFLVLIFASRFIIEFFKEDQSSFEQGMTLNM</sequence>
<dbReference type="GO" id="GO:0010043">
    <property type="term" value="P:response to zinc ion"/>
    <property type="evidence" value="ECO:0007669"/>
    <property type="project" value="TreeGrafter"/>
</dbReference>
<dbReference type="GO" id="GO:0008961">
    <property type="term" value="F:phosphatidylglycerol-prolipoprotein diacylglyceryl transferase activity"/>
    <property type="evidence" value="ECO:0007669"/>
    <property type="project" value="InterPro"/>
</dbReference>
<proteinExistence type="inferred from homology"/>
<dbReference type="GO" id="GO:0042158">
    <property type="term" value="P:lipoprotein biosynthetic process"/>
    <property type="evidence" value="ECO:0007669"/>
    <property type="project" value="InterPro"/>
</dbReference>